<dbReference type="RefSeq" id="WP_274683864.1">
    <property type="nucleotide sequence ID" value="NZ_JAKNBA010000051.1"/>
</dbReference>
<dbReference type="AlphaFoldDB" id="A0A9X4F3T4"/>
<reference evidence="1" key="1">
    <citation type="submission" date="2022-02" db="EMBL/GenBank/DDBJ databases">
        <title>Emergence and expansion in Europe of a Vibrio aestuarianus clonal complex pathogenic for oysters.</title>
        <authorList>
            <person name="Mesnil A."/>
            <person name="Travers M.-A."/>
        </authorList>
    </citation>
    <scope>NUCLEOTIDE SEQUENCE</scope>
    <source>
        <strain evidence="1">19_064_11T1</strain>
    </source>
</reference>
<dbReference type="Proteomes" id="UP001140979">
    <property type="component" value="Unassembled WGS sequence"/>
</dbReference>
<sequence length="406" mass="47630">METELFVLLFQPGEFFAPRSVVTHPELILQCEPEQAKLGNNALFHCQDDLIADRVVTKDTERPFGPSAYQFHYFDSAHRAKKSQSKEIFNEVFESVGSAYGFEDLMPAVAIQFDKDSKSVKLYHFNDTAHHGTIFLKYAEMPWEVEASGSTWAHCVTALEQAYPRLLKYRHLLNDTCWYTRWKHDMELERKYTFKNIPDTWALNTALYRSINLEGKLLGFVPELDMDIQVFDYDNHLFEVIEPASKGYISFIPQTNGKVAVKQKWFEENTELRKETIHYDCELTDAEFESKATELAQGEVKRMAPFRRKRFDVNFESLDTGNIFGVYFDICRNLDEPEKYAFSQCEVEYCRSRTMFDFQKVMEEYEVICAYVKDFLTQQGMEFEQDLFSKLDFARNTYLAQQQEGK</sequence>
<dbReference type="EMBL" id="JAKNBA010000051">
    <property type="protein sequence ID" value="MDE1244030.1"/>
    <property type="molecule type" value="Genomic_DNA"/>
</dbReference>
<evidence type="ECO:0000313" key="1">
    <source>
        <dbReference type="EMBL" id="MDE1244030.1"/>
    </source>
</evidence>
<gene>
    <name evidence="1" type="ORF">L9W94_18190</name>
</gene>
<organism evidence="1 2">
    <name type="scientific">Vibrio aestuarianus</name>
    <dbReference type="NCBI Taxonomy" id="28171"/>
    <lineage>
        <taxon>Bacteria</taxon>
        <taxon>Pseudomonadati</taxon>
        <taxon>Pseudomonadota</taxon>
        <taxon>Gammaproteobacteria</taxon>
        <taxon>Vibrionales</taxon>
        <taxon>Vibrionaceae</taxon>
        <taxon>Vibrio</taxon>
    </lineage>
</organism>
<protein>
    <submittedName>
        <fullName evidence="1">Uncharacterized protein</fullName>
    </submittedName>
</protein>
<evidence type="ECO:0000313" key="2">
    <source>
        <dbReference type="Proteomes" id="UP001140979"/>
    </source>
</evidence>
<name>A0A9X4F3T4_9VIBR</name>
<proteinExistence type="predicted"/>
<comment type="caution">
    <text evidence="1">The sequence shown here is derived from an EMBL/GenBank/DDBJ whole genome shotgun (WGS) entry which is preliminary data.</text>
</comment>
<accession>A0A9X4F3T4</accession>